<sequence length="168" mass="18301">MTSPDDPLADRLGGARSKPLVLILCTGNSCRSQMAEGFLRRFHGHRFAVRSAGTKPADAVHPLAVRVMAEAGVGIHDALPTRLGEYLGRLPVRHLLIVCDHASETCPRIWPGAVTRHVLPFDDPAAVEGTEDQKLAVFRRVRDEIETAMTAYDPKQTEGDLVAAEATR</sequence>
<proteinExistence type="predicted"/>
<name>A0A517P835_9PLAN</name>
<accession>A0A517P835</accession>
<keyword evidence="1" id="KW-0059">Arsenical resistance</keyword>
<gene>
    <name evidence="3" type="primary">arsC2</name>
    <name evidence="3" type="ORF">CA12_16260</name>
</gene>
<dbReference type="SMART" id="SM00226">
    <property type="entry name" value="LMWPc"/>
    <property type="match status" value="1"/>
</dbReference>
<dbReference type="EMBL" id="CP036265">
    <property type="protein sequence ID" value="QDT15541.1"/>
    <property type="molecule type" value="Genomic_DNA"/>
</dbReference>
<dbReference type="PANTHER" id="PTHR43428:SF1">
    <property type="entry name" value="ARSENATE REDUCTASE"/>
    <property type="match status" value="1"/>
</dbReference>
<evidence type="ECO:0000259" key="2">
    <source>
        <dbReference type="SMART" id="SM00226"/>
    </source>
</evidence>
<keyword evidence="4" id="KW-1185">Reference proteome</keyword>
<dbReference type="RefSeq" id="WP_145358438.1">
    <property type="nucleotide sequence ID" value="NZ_CP036265.1"/>
</dbReference>
<evidence type="ECO:0000313" key="3">
    <source>
        <dbReference type="EMBL" id="QDT15541.1"/>
    </source>
</evidence>
<dbReference type="EC" id="2.8.4.2" evidence="3"/>
<dbReference type="CDD" id="cd16345">
    <property type="entry name" value="LMWP_ArsC"/>
    <property type="match status" value="1"/>
</dbReference>
<evidence type="ECO:0000256" key="1">
    <source>
        <dbReference type="ARBA" id="ARBA00022849"/>
    </source>
</evidence>
<dbReference type="Pfam" id="PF01451">
    <property type="entry name" value="LMWPc"/>
    <property type="match status" value="1"/>
</dbReference>
<evidence type="ECO:0000313" key="4">
    <source>
        <dbReference type="Proteomes" id="UP000318741"/>
    </source>
</evidence>
<dbReference type="OrthoDB" id="9784339at2"/>
<feature type="domain" description="Phosphotyrosine protein phosphatase I" evidence="2">
    <location>
        <begin position="19"/>
        <end position="155"/>
    </location>
</feature>
<dbReference type="PANTHER" id="PTHR43428">
    <property type="entry name" value="ARSENATE REDUCTASE"/>
    <property type="match status" value="1"/>
</dbReference>
<dbReference type="Proteomes" id="UP000318741">
    <property type="component" value="Chromosome"/>
</dbReference>
<dbReference type="InterPro" id="IPR036196">
    <property type="entry name" value="Ptyr_pPase_sf"/>
</dbReference>
<reference evidence="3 4" key="1">
    <citation type="submission" date="2019-02" db="EMBL/GenBank/DDBJ databases">
        <title>Deep-cultivation of Planctomycetes and their phenomic and genomic characterization uncovers novel biology.</title>
        <authorList>
            <person name="Wiegand S."/>
            <person name="Jogler M."/>
            <person name="Boedeker C."/>
            <person name="Pinto D."/>
            <person name="Vollmers J."/>
            <person name="Rivas-Marin E."/>
            <person name="Kohn T."/>
            <person name="Peeters S.H."/>
            <person name="Heuer A."/>
            <person name="Rast P."/>
            <person name="Oberbeckmann S."/>
            <person name="Bunk B."/>
            <person name="Jeske O."/>
            <person name="Meyerdierks A."/>
            <person name="Storesund J.E."/>
            <person name="Kallscheuer N."/>
            <person name="Luecker S."/>
            <person name="Lage O.M."/>
            <person name="Pohl T."/>
            <person name="Merkel B.J."/>
            <person name="Hornburger P."/>
            <person name="Mueller R.-W."/>
            <person name="Bruemmer F."/>
            <person name="Labrenz M."/>
            <person name="Spormann A.M."/>
            <person name="Op den Camp H."/>
            <person name="Overmann J."/>
            <person name="Amann R."/>
            <person name="Jetten M.S.M."/>
            <person name="Mascher T."/>
            <person name="Medema M.H."/>
            <person name="Devos D.P."/>
            <person name="Kaster A.-K."/>
            <person name="Ovreas L."/>
            <person name="Rohde M."/>
            <person name="Galperin M.Y."/>
            <person name="Jogler C."/>
        </authorList>
    </citation>
    <scope>NUCLEOTIDE SEQUENCE [LARGE SCALE GENOMIC DNA]</scope>
    <source>
        <strain evidence="3 4">CA12</strain>
    </source>
</reference>
<dbReference type="GO" id="GO:0102100">
    <property type="term" value="F:mycothiol-arsenate ligase activity"/>
    <property type="evidence" value="ECO:0007669"/>
    <property type="project" value="UniProtKB-EC"/>
</dbReference>
<dbReference type="AlphaFoldDB" id="A0A517P835"/>
<dbReference type="Gene3D" id="3.40.50.2300">
    <property type="match status" value="1"/>
</dbReference>
<organism evidence="3 4">
    <name type="scientific">Alienimonas californiensis</name>
    <dbReference type="NCBI Taxonomy" id="2527989"/>
    <lineage>
        <taxon>Bacteria</taxon>
        <taxon>Pseudomonadati</taxon>
        <taxon>Planctomycetota</taxon>
        <taxon>Planctomycetia</taxon>
        <taxon>Planctomycetales</taxon>
        <taxon>Planctomycetaceae</taxon>
        <taxon>Alienimonas</taxon>
    </lineage>
</organism>
<dbReference type="GO" id="GO:0046685">
    <property type="term" value="P:response to arsenic-containing substance"/>
    <property type="evidence" value="ECO:0007669"/>
    <property type="project" value="UniProtKB-KW"/>
</dbReference>
<dbReference type="SUPFAM" id="SSF52788">
    <property type="entry name" value="Phosphotyrosine protein phosphatases I"/>
    <property type="match status" value="1"/>
</dbReference>
<protein>
    <submittedName>
        <fullName evidence="3">Arsenate-mycothiol transferase ArsC2</fullName>
        <ecNumber evidence="3">2.8.4.2</ecNumber>
    </submittedName>
</protein>
<dbReference type="InterPro" id="IPR023485">
    <property type="entry name" value="Ptyr_pPase"/>
</dbReference>
<dbReference type="KEGG" id="acaf:CA12_16260"/>
<keyword evidence="3" id="KW-0808">Transferase</keyword>